<protein>
    <recommendedName>
        <fullName evidence="4">TCP-1/cpn60 chaperonin family protein</fullName>
    </recommendedName>
</protein>
<evidence type="ECO:0000256" key="1">
    <source>
        <dbReference type="SAM" id="MobiDB-lite"/>
    </source>
</evidence>
<dbReference type="Proteomes" id="UP001575181">
    <property type="component" value="Unassembled WGS sequence"/>
</dbReference>
<dbReference type="InterPro" id="IPR027413">
    <property type="entry name" value="GROEL-like_equatorial_sf"/>
</dbReference>
<comment type="caution">
    <text evidence="2">The sequence shown here is derived from an EMBL/GenBank/DDBJ whole genome shotgun (WGS) entry which is preliminary data.</text>
</comment>
<feature type="region of interest" description="Disordered" evidence="1">
    <location>
        <begin position="50"/>
        <end position="70"/>
    </location>
</feature>
<name>A0ABV4TSH7_9GAMM</name>
<dbReference type="RefSeq" id="WP_373655197.1">
    <property type="nucleotide sequence ID" value="NZ_JBGUAW010000003.1"/>
</dbReference>
<dbReference type="EMBL" id="JBGUAW010000003">
    <property type="protein sequence ID" value="MFA9460099.1"/>
    <property type="molecule type" value="Genomic_DNA"/>
</dbReference>
<gene>
    <name evidence="2" type="ORF">ACERLL_04605</name>
</gene>
<evidence type="ECO:0000313" key="2">
    <source>
        <dbReference type="EMBL" id="MFA9460099.1"/>
    </source>
</evidence>
<feature type="compositionally biased region" description="Gly residues" evidence="1">
    <location>
        <begin position="59"/>
        <end position="70"/>
    </location>
</feature>
<keyword evidence="3" id="KW-1185">Reference proteome</keyword>
<proteinExistence type="predicted"/>
<evidence type="ECO:0000313" key="3">
    <source>
        <dbReference type="Proteomes" id="UP001575181"/>
    </source>
</evidence>
<organism evidence="2 3">
    <name type="scientific">Thiohalorhabdus methylotrophus</name>
    <dbReference type="NCBI Taxonomy" id="3242694"/>
    <lineage>
        <taxon>Bacteria</taxon>
        <taxon>Pseudomonadati</taxon>
        <taxon>Pseudomonadota</taxon>
        <taxon>Gammaproteobacteria</taxon>
        <taxon>Thiohalorhabdales</taxon>
        <taxon>Thiohalorhabdaceae</taxon>
        <taxon>Thiohalorhabdus</taxon>
    </lineage>
</organism>
<evidence type="ECO:0008006" key="4">
    <source>
        <dbReference type="Google" id="ProtNLM"/>
    </source>
</evidence>
<dbReference type="Gene3D" id="1.10.560.10">
    <property type="entry name" value="GroEL-like equatorial domain"/>
    <property type="match status" value="1"/>
</dbReference>
<accession>A0ABV4TSH7</accession>
<sequence length="70" mass="7286">MKGIGPQFQATLGGEDRTGRLSFFMTKVTRLALQNASSIASLMITTEAMVADKPEEGGEGGADMGGMGMM</sequence>
<reference evidence="2 3" key="1">
    <citation type="submission" date="2024-08" db="EMBL/GenBank/DDBJ databases">
        <title>Whole-genome sequencing of halo(alkali)philic microorganisms from hypersaline lakes.</title>
        <authorList>
            <person name="Sorokin D.Y."/>
            <person name="Merkel A.Y."/>
            <person name="Messina E."/>
            <person name="Yakimov M."/>
        </authorList>
    </citation>
    <scope>NUCLEOTIDE SEQUENCE [LARGE SCALE GENOMIC DNA]</scope>
    <source>
        <strain evidence="2 3">Cl-TMA</strain>
    </source>
</reference>